<dbReference type="EMBL" id="AP026933">
    <property type="protein sequence ID" value="BDT02988.1"/>
    <property type="molecule type" value="Genomic_DNA"/>
</dbReference>
<dbReference type="Gene3D" id="1.10.4010.10">
    <property type="entry name" value="Type II deoxyuridine triphosphatase"/>
    <property type="match status" value="1"/>
</dbReference>
<reference evidence="1 2" key="1">
    <citation type="journal article" date="2022" name="Front. Microbiol.">
        <title>Male-killing mechanisms vary between Spiroplasma species.</title>
        <authorList>
            <person name="Arai H."/>
            <person name="Inoue M."/>
            <person name="Kageyama D."/>
        </authorList>
    </citation>
    <scope>NUCLEOTIDE SEQUENCE [LARGE SCALE GENOMIC DNA]</scope>
    <source>
        <strain evidence="2">sHm</strain>
    </source>
</reference>
<evidence type="ECO:0000313" key="2">
    <source>
        <dbReference type="Proteomes" id="UP001163387"/>
    </source>
</evidence>
<proteinExistence type="predicted"/>
<organism evidence="1 2">
    <name type="scientific">Spiroplasma ixodetis</name>
    <dbReference type="NCBI Taxonomy" id="2141"/>
    <lineage>
        <taxon>Bacteria</taxon>
        <taxon>Bacillati</taxon>
        <taxon>Mycoplasmatota</taxon>
        <taxon>Mollicutes</taxon>
        <taxon>Entomoplasmatales</taxon>
        <taxon>Spiroplasmataceae</taxon>
        <taxon>Spiroplasma</taxon>
    </lineage>
</organism>
<dbReference type="PIRSF" id="PIRSF030140">
    <property type="entry name" value="UCP030140"/>
    <property type="match status" value="1"/>
</dbReference>
<dbReference type="SUPFAM" id="SSF101386">
    <property type="entry name" value="all-alpha NTP pyrophosphatases"/>
    <property type="match status" value="1"/>
</dbReference>
<gene>
    <name evidence="1" type="ORF">SHM_06340</name>
</gene>
<sequence>MLNSKQFSTIIQLQNELDKKIIINRGVNDIKTLNSRFLALLVELGEFANEQRCFKYWSSKSSSEKSVMLEEYIDSLHFILSIGNSLNIDFQNFSFSEKTNYQDLNLAFIDLFAFVTTFFKSKSSNDFFELLNIYFTIGKKCNFNSEDIISCYIYKNEINHLRQSQNY</sequence>
<protein>
    <recommendedName>
        <fullName evidence="3">dUTP diphosphatase</fullName>
    </recommendedName>
</protein>
<dbReference type="Proteomes" id="UP001163387">
    <property type="component" value="Chromosome"/>
</dbReference>
<keyword evidence="2" id="KW-1185">Reference proteome</keyword>
<evidence type="ECO:0000313" key="1">
    <source>
        <dbReference type="EMBL" id="BDT02988.1"/>
    </source>
</evidence>
<dbReference type="Pfam" id="PF08761">
    <property type="entry name" value="dUTPase_2"/>
    <property type="match status" value="1"/>
</dbReference>
<dbReference type="RefSeq" id="WP_281749157.1">
    <property type="nucleotide sequence ID" value="NZ_AP026933.1"/>
</dbReference>
<dbReference type="CDD" id="cd11527">
    <property type="entry name" value="NTP-PPase_dUTPase"/>
    <property type="match status" value="1"/>
</dbReference>
<name>A0ABM8BT43_9MOLU</name>
<dbReference type="InterPro" id="IPR016947">
    <property type="entry name" value="UCP030140"/>
</dbReference>
<dbReference type="InterPro" id="IPR014871">
    <property type="entry name" value="dUTPase/dCTP_pyrophosphatase"/>
</dbReference>
<accession>A0ABM8BT43</accession>
<evidence type="ECO:0008006" key="3">
    <source>
        <dbReference type="Google" id="ProtNLM"/>
    </source>
</evidence>